<dbReference type="EMBL" id="CAACVG010008146">
    <property type="protein sequence ID" value="VEN48703.1"/>
    <property type="molecule type" value="Genomic_DNA"/>
</dbReference>
<gene>
    <name evidence="3" type="ORF">CALMAC_LOCUS10055</name>
    <name evidence="2" type="ORF">CALMAC_LOCUS5423</name>
</gene>
<name>A0A653C1P7_CALMS</name>
<evidence type="ECO:0000313" key="3">
    <source>
        <dbReference type="EMBL" id="VEN48703.1"/>
    </source>
</evidence>
<organism evidence="2 4">
    <name type="scientific">Callosobruchus maculatus</name>
    <name type="common">Southern cowpea weevil</name>
    <name type="synonym">Pulse bruchid</name>
    <dbReference type="NCBI Taxonomy" id="64391"/>
    <lineage>
        <taxon>Eukaryota</taxon>
        <taxon>Metazoa</taxon>
        <taxon>Ecdysozoa</taxon>
        <taxon>Arthropoda</taxon>
        <taxon>Hexapoda</taxon>
        <taxon>Insecta</taxon>
        <taxon>Pterygota</taxon>
        <taxon>Neoptera</taxon>
        <taxon>Endopterygota</taxon>
        <taxon>Coleoptera</taxon>
        <taxon>Polyphaga</taxon>
        <taxon>Cucujiformia</taxon>
        <taxon>Chrysomeloidea</taxon>
        <taxon>Chrysomelidae</taxon>
        <taxon>Bruchinae</taxon>
        <taxon>Bruchini</taxon>
        <taxon>Callosobruchus</taxon>
    </lineage>
</organism>
<feature type="non-terminal residue" evidence="2">
    <location>
        <position position="77"/>
    </location>
</feature>
<proteinExistence type="predicted"/>
<sequence length="77" mass="8502">MEKANIRVSSRSRKLVEMCHGQDVDDSDLSGQTDPFATDSDDEYIPSTDHSSSDGGEDTKRKKSPIIHILSNIVIPK</sequence>
<feature type="region of interest" description="Disordered" evidence="1">
    <location>
        <begin position="1"/>
        <end position="65"/>
    </location>
</feature>
<reference evidence="2 4" key="1">
    <citation type="submission" date="2019-01" db="EMBL/GenBank/DDBJ databases">
        <authorList>
            <person name="Sayadi A."/>
        </authorList>
    </citation>
    <scope>NUCLEOTIDE SEQUENCE [LARGE SCALE GENOMIC DNA]</scope>
</reference>
<keyword evidence="4" id="KW-1185">Reference proteome</keyword>
<evidence type="ECO:0000313" key="4">
    <source>
        <dbReference type="Proteomes" id="UP000410492"/>
    </source>
</evidence>
<dbReference type="Proteomes" id="UP000410492">
    <property type="component" value="Unassembled WGS sequence"/>
</dbReference>
<feature type="compositionally biased region" description="Basic and acidic residues" evidence="1">
    <location>
        <begin position="14"/>
        <end position="23"/>
    </location>
</feature>
<accession>A0A653C1P7</accession>
<dbReference type="AlphaFoldDB" id="A0A653C1P7"/>
<protein>
    <submittedName>
        <fullName evidence="2">Uncharacterized protein</fullName>
    </submittedName>
</protein>
<evidence type="ECO:0000256" key="1">
    <source>
        <dbReference type="SAM" id="MobiDB-lite"/>
    </source>
</evidence>
<dbReference type="OrthoDB" id="6786784at2759"/>
<evidence type="ECO:0000313" key="2">
    <source>
        <dbReference type="EMBL" id="VEN41675.1"/>
    </source>
</evidence>
<dbReference type="EMBL" id="CAACVG010006787">
    <property type="protein sequence ID" value="VEN41675.1"/>
    <property type="molecule type" value="Genomic_DNA"/>
</dbReference>